<dbReference type="InterPro" id="IPR053175">
    <property type="entry name" value="DHMBA_Reg_Transcription_Factor"/>
</dbReference>
<evidence type="ECO:0000313" key="2">
    <source>
        <dbReference type="Proteomes" id="UP000188318"/>
    </source>
</evidence>
<dbReference type="OMA" id="WAYSIVE"/>
<proteinExistence type="predicted"/>
<organism evidence="1 2">
    <name type="scientific">Aspergillus carbonarius (strain ITEM 5010)</name>
    <dbReference type="NCBI Taxonomy" id="602072"/>
    <lineage>
        <taxon>Eukaryota</taxon>
        <taxon>Fungi</taxon>
        <taxon>Dikarya</taxon>
        <taxon>Ascomycota</taxon>
        <taxon>Pezizomycotina</taxon>
        <taxon>Eurotiomycetes</taxon>
        <taxon>Eurotiomycetidae</taxon>
        <taxon>Eurotiales</taxon>
        <taxon>Aspergillaceae</taxon>
        <taxon>Aspergillus</taxon>
        <taxon>Aspergillus subgen. Circumdati</taxon>
    </lineage>
</organism>
<feature type="non-terminal residue" evidence="1">
    <location>
        <position position="1"/>
    </location>
</feature>
<sequence length="482" mass="53424">CDQSTPSCSQCIRAQVPCPGYRDALDLNFRDQSEDVIRKATQQGQRRSVGGAKTNQQVVRSAPLLNFGLPPPPDELAKGYFFTNFGGCHMPYLLLKSKHSRECSINAGLTAVGLAALSNLHMSPQLMLAARRHYATALSQTNHALGNASSFRKNETLAGVVLLSTFELVTCGDGSFIDRWAKHMDGAARLIESRGTRQLKSPEGLHLFTVLRSQIVICRVYEGRYTSPILTHLTGEARQYRSPDFQVLDDLGLAIIRVGNFCAAVRDRTITQPSKIIRSALDLDADLASILHSVPDSWAYSIVELPEFKQERTMHAVWGDKFHLYRNLTVSTAWNNYRSARLILHELILNTVQVCSSDIIDQQTRQALLNQSQEKSRQIVQDICASVPYHFGTTAGGAAPTMSGGITMVWPLLVAATSKFASPELREWVMSCLDKIGHYLGINQALASARLLRDGMETRSWVSSEDGRSSFGYRELCRENSC</sequence>
<dbReference type="InterPro" id="IPR021858">
    <property type="entry name" value="Fun_TF"/>
</dbReference>
<reference evidence="2" key="1">
    <citation type="journal article" date="2017" name="Genome Biol.">
        <title>Comparative genomics reveals high biological diversity and specific adaptations in the industrially and medically important fungal genus Aspergillus.</title>
        <authorList>
            <person name="de Vries R.P."/>
            <person name="Riley R."/>
            <person name="Wiebenga A."/>
            <person name="Aguilar-Osorio G."/>
            <person name="Amillis S."/>
            <person name="Uchima C.A."/>
            <person name="Anderluh G."/>
            <person name="Asadollahi M."/>
            <person name="Askin M."/>
            <person name="Barry K."/>
            <person name="Battaglia E."/>
            <person name="Bayram O."/>
            <person name="Benocci T."/>
            <person name="Braus-Stromeyer S.A."/>
            <person name="Caldana C."/>
            <person name="Canovas D."/>
            <person name="Cerqueira G.C."/>
            <person name="Chen F."/>
            <person name="Chen W."/>
            <person name="Choi C."/>
            <person name="Clum A."/>
            <person name="Dos Santos R.A."/>
            <person name="Damasio A.R."/>
            <person name="Diallinas G."/>
            <person name="Emri T."/>
            <person name="Fekete E."/>
            <person name="Flipphi M."/>
            <person name="Freyberg S."/>
            <person name="Gallo A."/>
            <person name="Gournas C."/>
            <person name="Habgood R."/>
            <person name="Hainaut M."/>
            <person name="Harispe M.L."/>
            <person name="Henrissat B."/>
            <person name="Hilden K.S."/>
            <person name="Hope R."/>
            <person name="Hossain A."/>
            <person name="Karabika E."/>
            <person name="Karaffa L."/>
            <person name="Karanyi Z."/>
            <person name="Krasevec N."/>
            <person name="Kuo A."/>
            <person name="Kusch H."/>
            <person name="LaButti K."/>
            <person name="Lagendijk E.L."/>
            <person name="Lapidus A."/>
            <person name="Levasseur A."/>
            <person name="Lindquist E."/>
            <person name="Lipzen A."/>
            <person name="Logrieco A.F."/>
            <person name="MacCabe A."/>
            <person name="Maekelae M.R."/>
            <person name="Malavazi I."/>
            <person name="Melin P."/>
            <person name="Meyer V."/>
            <person name="Mielnichuk N."/>
            <person name="Miskei M."/>
            <person name="Molnar A.P."/>
            <person name="Mule G."/>
            <person name="Ngan C.Y."/>
            <person name="Orejas M."/>
            <person name="Orosz E."/>
            <person name="Ouedraogo J.P."/>
            <person name="Overkamp K.M."/>
            <person name="Park H.-S."/>
            <person name="Perrone G."/>
            <person name="Piumi F."/>
            <person name="Punt P.J."/>
            <person name="Ram A.F."/>
            <person name="Ramon A."/>
            <person name="Rauscher S."/>
            <person name="Record E."/>
            <person name="Riano-Pachon D.M."/>
            <person name="Robert V."/>
            <person name="Roehrig J."/>
            <person name="Ruller R."/>
            <person name="Salamov A."/>
            <person name="Salih N.S."/>
            <person name="Samson R.A."/>
            <person name="Sandor E."/>
            <person name="Sanguinetti M."/>
            <person name="Schuetze T."/>
            <person name="Sepcic K."/>
            <person name="Shelest E."/>
            <person name="Sherlock G."/>
            <person name="Sophianopoulou V."/>
            <person name="Squina F.M."/>
            <person name="Sun H."/>
            <person name="Susca A."/>
            <person name="Todd R.B."/>
            <person name="Tsang A."/>
            <person name="Unkles S.E."/>
            <person name="van de Wiele N."/>
            <person name="van Rossen-Uffink D."/>
            <person name="Oliveira J.V."/>
            <person name="Vesth T.C."/>
            <person name="Visser J."/>
            <person name="Yu J.-H."/>
            <person name="Zhou M."/>
            <person name="Andersen M.R."/>
            <person name="Archer D.B."/>
            <person name="Baker S.E."/>
            <person name="Benoit I."/>
            <person name="Brakhage A.A."/>
            <person name="Braus G.H."/>
            <person name="Fischer R."/>
            <person name="Frisvad J.C."/>
            <person name="Goldman G.H."/>
            <person name="Houbraken J."/>
            <person name="Oakley B."/>
            <person name="Pocsi I."/>
            <person name="Scazzocchio C."/>
            <person name="Seiboth B."/>
            <person name="vanKuyk P.A."/>
            <person name="Wortman J."/>
            <person name="Dyer P.S."/>
            <person name="Grigoriev I.V."/>
        </authorList>
    </citation>
    <scope>NUCLEOTIDE SEQUENCE [LARGE SCALE GENOMIC DNA]</scope>
    <source>
        <strain evidence="2">ITEM 5010</strain>
    </source>
</reference>
<dbReference type="STRING" id="602072.A0A1R3RHP4"/>
<dbReference type="VEuPathDB" id="FungiDB:ASPCADRAFT_52579"/>
<dbReference type="PANTHER" id="PTHR38791">
    <property type="entry name" value="ZN(II)2CYS6 TRANSCRIPTION FACTOR (EUROFUNG)-RELATED-RELATED"/>
    <property type="match status" value="1"/>
</dbReference>
<evidence type="ECO:0008006" key="3">
    <source>
        <dbReference type="Google" id="ProtNLM"/>
    </source>
</evidence>
<accession>A0A1R3RHP4</accession>
<dbReference type="AlphaFoldDB" id="A0A1R3RHP4"/>
<keyword evidence="2" id="KW-1185">Reference proteome</keyword>
<name>A0A1R3RHP4_ASPC5</name>
<protein>
    <recommendedName>
        <fullName evidence="3">Zn(2)-C6 fungal-type domain-containing protein</fullName>
    </recommendedName>
</protein>
<gene>
    <name evidence="1" type="ORF">ASPCADRAFT_52579</name>
</gene>
<dbReference type="EMBL" id="KV907503">
    <property type="protein sequence ID" value="OOF93983.1"/>
    <property type="molecule type" value="Genomic_DNA"/>
</dbReference>
<dbReference type="OrthoDB" id="5429770at2759"/>
<evidence type="ECO:0000313" key="1">
    <source>
        <dbReference type="EMBL" id="OOF93983.1"/>
    </source>
</evidence>
<dbReference type="Proteomes" id="UP000188318">
    <property type="component" value="Unassembled WGS sequence"/>
</dbReference>
<dbReference type="PANTHER" id="PTHR38791:SF5">
    <property type="entry name" value="TRANSCRIPTION FACTOR DBAG-RELATED"/>
    <property type="match status" value="1"/>
</dbReference>
<dbReference type="Pfam" id="PF11951">
    <property type="entry name" value="Fungal_trans_2"/>
    <property type="match status" value="1"/>
</dbReference>